<dbReference type="SUPFAM" id="SSF53098">
    <property type="entry name" value="Ribonuclease H-like"/>
    <property type="match status" value="1"/>
</dbReference>
<keyword evidence="12" id="KW-0539">Nucleus</keyword>
<dbReference type="InterPro" id="IPR023211">
    <property type="entry name" value="DNA_pol_palm_dom_sf"/>
</dbReference>
<dbReference type="InterPro" id="IPR050240">
    <property type="entry name" value="DNA_pol_type-B"/>
</dbReference>
<dbReference type="InterPro" id="IPR012337">
    <property type="entry name" value="RNaseH-like_sf"/>
</dbReference>
<dbReference type="GO" id="GO:0006297">
    <property type="term" value="P:nucleotide-excision repair, DNA gap filling"/>
    <property type="evidence" value="ECO:0007669"/>
    <property type="project" value="TreeGrafter"/>
</dbReference>
<keyword evidence="3 14" id="KW-0808">Transferase</keyword>
<evidence type="ECO:0000259" key="16">
    <source>
        <dbReference type="Pfam" id="PF00136"/>
    </source>
</evidence>
<dbReference type="PROSITE" id="PS00116">
    <property type="entry name" value="DNA_POLYMERASE_B"/>
    <property type="match status" value="1"/>
</dbReference>
<dbReference type="GO" id="GO:0000166">
    <property type="term" value="F:nucleotide binding"/>
    <property type="evidence" value="ECO:0007669"/>
    <property type="project" value="InterPro"/>
</dbReference>
<evidence type="ECO:0000256" key="7">
    <source>
        <dbReference type="ARBA" id="ARBA00022723"/>
    </source>
</evidence>
<dbReference type="SUPFAM" id="SSF56672">
    <property type="entry name" value="DNA/RNA polymerases"/>
    <property type="match status" value="1"/>
</dbReference>
<dbReference type="InterPro" id="IPR017964">
    <property type="entry name" value="DNA-dir_DNA_pol_B_CS"/>
</dbReference>
<organism evidence="19 20">
    <name type="scientific">Trichostrongylus colubriformis</name>
    <name type="common">Black scour worm</name>
    <dbReference type="NCBI Taxonomy" id="6319"/>
    <lineage>
        <taxon>Eukaryota</taxon>
        <taxon>Metazoa</taxon>
        <taxon>Ecdysozoa</taxon>
        <taxon>Nematoda</taxon>
        <taxon>Chromadorea</taxon>
        <taxon>Rhabditida</taxon>
        <taxon>Rhabditina</taxon>
        <taxon>Rhabditomorpha</taxon>
        <taxon>Strongyloidea</taxon>
        <taxon>Trichostrongylidae</taxon>
        <taxon>Trichostrongylus</taxon>
    </lineage>
</organism>
<keyword evidence="10 14" id="KW-0239">DNA-directed DNA polymerase</keyword>
<dbReference type="Proteomes" id="UP001331761">
    <property type="component" value="Unassembled WGS sequence"/>
</dbReference>
<feature type="compositionally biased region" description="Basic and acidic residues" evidence="15">
    <location>
        <begin position="21"/>
        <end position="36"/>
    </location>
</feature>
<keyword evidence="5 14" id="KW-0235">DNA replication</keyword>
<dbReference type="Pfam" id="PF00136">
    <property type="entry name" value="DNA_pol_B"/>
    <property type="match status" value="1"/>
</dbReference>
<evidence type="ECO:0000313" key="20">
    <source>
        <dbReference type="Proteomes" id="UP001331761"/>
    </source>
</evidence>
<evidence type="ECO:0000256" key="3">
    <source>
        <dbReference type="ARBA" id="ARBA00022679"/>
    </source>
</evidence>
<comment type="similarity">
    <text evidence="2 14">Belongs to the DNA polymerase type-B family.</text>
</comment>
<dbReference type="GO" id="GO:0003887">
    <property type="term" value="F:DNA-directed DNA polymerase activity"/>
    <property type="evidence" value="ECO:0007669"/>
    <property type="project" value="UniProtKB-KW"/>
</dbReference>
<evidence type="ECO:0000256" key="6">
    <source>
        <dbReference type="ARBA" id="ARBA00022722"/>
    </source>
</evidence>
<evidence type="ECO:0000256" key="4">
    <source>
        <dbReference type="ARBA" id="ARBA00022695"/>
    </source>
</evidence>
<dbReference type="InterPro" id="IPR042087">
    <property type="entry name" value="DNA_pol_B_thumb"/>
</dbReference>
<dbReference type="GO" id="GO:0008296">
    <property type="term" value="F:3'-5'-DNA exonuclease activity"/>
    <property type="evidence" value="ECO:0007669"/>
    <property type="project" value="TreeGrafter"/>
</dbReference>
<keyword evidence="9" id="KW-0269">Exonuclease</keyword>
<evidence type="ECO:0000256" key="1">
    <source>
        <dbReference type="ARBA" id="ARBA00004123"/>
    </source>
</evidence>
<protein>
    <recommendedName>
        <fullName evidence="14">DNA polymerase</fullName>
        <ecNumber evidence="14">2.7.7.7</ecNumber>
    </recommendedName>
</protein>
<feature type="domain" description="DNA polymerase delta/zeta catalytic subunit N-terminal" evidence="18">
    <location>
        <begin position="109"/>
        <end position="185"/>
    </location>
</feature>
<dbReference type="Gene3D" id="2.40.50.730">
    <property type="match status" value="2"/>
</dbReference>
<dbReference type="PANTHER" id="PTHR10322:SF23">
    <property type="entry name" value="DNA POLYMERASE DELTA CATALYTIC SUBUNIT"/>
    <property type="match status" value="1"/>
</dbReference>
<evidence type="ECO:0000256" key="12">
    <source>
        <dbReference type="ARBA" id="ARBA00023242"/>
    </source>
</evidence>
<dbReference type="Pfam" id="PF24055">
    <property type="entry name" value="POL3_N"/>
    <property type="match status" value="1"/>
</dbReference>
<evidence type="ECO:0000256" key="9">
    <source>
        <dbReference type="ARBA" id="ARBA00022839"/>
    </source>
</evidence>
<keyword evidence="20" id="KW-1185">Reference proteome</keyword>
<feature type="region of interest" description="Disordered" evidence="15">
    <location>
        <begin position="1"/>
        <end position="59"/>
    </location>
</feature>
<dbReference type="InterPro" id="IPR056435">
    <property type="entry name" value="DPOD/Z_N"/>
</dbReference>
<comment type="catalytic activity">
    <reaction evidence="13 14">
        <text>DNA(n) + a 2'-deoxyribonucleoside 5'-triphosphate = DNA(n+1) + diphosphate</text>
        <dbReference type="Rhea" id="RHEA:22508"/>
        <dbReference type="Rhea" id="RHEA-COMP:17339"/>
        <dbReference type="Rhea" id="RHEA-COMP:17340"/>
        <dbReference type="ChEBI" id="CHEBI:33019"/>
        <dbReference type="ChEBI" id="CHEBI:61560"/>
        <dbReference type="ChEBI" id="CHEBI:173112"/>
        <dbReference type="EC" id="2.7.7.7"/>
    </reaction>
</comment>
<evidence type="ECO:0000256" key="15">
    <source>
        <dbReference type="SAM" id="MobiDB-lite"/>
    </source>
</evidence>
<comment type="subcellular location">
    <subcellularLocation>
        <location evidence="1">Nucleus</location>
    </subcellularLocation>
</comment>
<reference evidence="19 20" key="1">
    <citation type="submission" date="2019-10" db="EMBL/GenBank/DDBJ databases">
        <title>Assembly and Annotation for the nematode Trichostrongylus colubriformis.</title>
        <authorList>
            <person name="Martin J."/>
        </authorList>
    </citation>
    <scope>NUCLEOTIDE SEQUENCE [LARGE SCALE GENOMIC DNA]</scope>
    <source>
        <strain evidence="19">G859</strain>
        <tissue evidence="19">Whole worm</tissue>
    </source>
</reference>
<dbReference type="FunFam" id="1.10.132.60:FF:000001">
    <property type="entry name" value="DNA polymerase"/>
    <property type="match status" value="1"/>
</dbReference>
<dbReference type="FunFam" id="3.30.420.10:FF:000004">
    <property type="entry name" value="DNA polymerase"/>
    <property type="match status" value="1"/>
</dbReference>
<keyword evidence="4 14" id="KW-0548">Nucleotidyltransferase</keyword>
<evidence type="ECO:0000256" key="5">
    <source>
        <dbReference type="ARBA" id="ARBA00022705"/>
    </source>
</evidence>
<dbReference type="InterPro" id="IPR036397">
    <property type="entry name" value="RNaseH_sf"/>
</dbReference>
<dbReference type="InterPro" id="IPR043502">
    <property type="entry name" value="DNA/RNA_pol_sf"/>
</dbReference>
<dbReference type="Gene3D" id="3.90.1600.10">
    <property type="entry name" value="Palm domain of DNA polymerase"/>
    <property type="match status" value="1"/>
</dbReference>
<evidence type="ECO:0000256" key="13">
    <source>
        <dbReference type="ARBA" id="ARBA00049244"/>
    </source>
</evidence>
<dbReference type="NCBIfam" id="TIGR00592">
    <property type="entry name" value="pol2"/>
    <property type="match status" value="1"/>
</dbReference>
<dbReference type="EMBL" id="WIXE01012150">
    <property type="protein sequence ID" value="KAK5976173.1"/>
    <property type="molecule type" value="Genomic_DNA"/>
</dbReference>
<feature type="domain" description="DNA-directed DNA polymerase family B multifunctional" evidence="16">
    <location>
        <begin position="514"/>
        <end position="946"/>
    </location>
</feature>
<dbReference type="CDD" id="cd05533">
    <property type="entry name" value="POLBc_delta"/>
    <property type="match status" value="1"/>
</dbReference>
<name>A0AAN8IMI0_TRICO</name>
<keyword evidence="8" id="KW-0378">Hydrolase</keyword>
<dbReference type="InterPro" id="IPR006133">
    <property type="entry name" value="DNA-dir_DNA_pol_B_exonuc"/>
</dbReference>
<evidence type="ECO:0000256" key="11">
    <source>
        <dbReference type="ARBA" id="ARBA00023125"/>
    </source>
</evidence>
<sequence>MSPHRKRVSALAPDAAAKRRKGDEEPVSKGVFEAHLEQLSQTSEAESISSQERNEVEEGLGTTKSIAFQVFDIETYHEPGSATTFDRTNVKLYGVTHGGNSVCAIVTDYFPHFYFQAPGGFAAEHLDVAQRNLNNAIATSMRRANSSLQLSSVIVDNLVHLSIVYGENIYYYRGSEQKHPFIKVSGSILALNKAKQELKSGGLSFGSGPVQVGTLFEANIDAEVKFMAWSGIVGCGWVEIPVGKGTVLNRKVQSSRCQLEVEVKVRDLIVHEPEGEWGSVAPIRTLSFDIECMGRRGIFPDANEDPVIQIANMVKVEGETEPFIRNCFVLGTCDPIIGSDIIQCQSEKELLEKWAEFVREVDPDILTGYNILNFDLPYILDRAKVLKLPSVAMLGRQRNRASGVRDAPISSKQMGSRVNKSIDIHGRVIFDVLQVVLRDYKLRSYTLNSVSYHFLSEQKEDVEHSIISDLQRGDEHTRRRLAVYCMKDAALPLRLLDKLLSVINYMEMARVTGVPLNYLLTRGQQIKILSMMLRKCKAHNFFLPVIEVQGGDSEGYEGATVIEPLRGFYNEPIATLDFASLYPSIMIAHNLCYTTLLKKPEGEEGKDYIRTPSGNYFATKERRRGLLPVILEDLLAARKRAKNEMKHEKDEFRKMVLNGRQLALKISANSVYGFTGAVVGKLPCLEISQSVTAFGRQMIDLTKSEVEKRYTAGALGGKCVVNAQVIYGDTDSVMVKFGVKTVAEAMEIGLDAATEVSKIFTPPIKLEFEKVYFPYLLINKKRYAGLYFTKPDKHDKMDCKGLETVRRDNCPLVAKVLNTCLEKLLIARDANSALEFAKRVISDLLCNKIDISLLIISKELTKSGDKYQAKQAHVELAARMRKRDPGSAPRLGDRVPYVIIASAKNVPAYEKAEDPAFVLRNNIPIDTKHYLTNQLAKPLARIFEPILGDRAEKTHEGVYFLGTNN</sequence>
<dbReference type="GO" id="GO:0006287">
    <property type="term" value="P:base-excision repair, gap-filling"/>
    <property type="evidence" value="ECO:0007669"/>
    <property type="project" value="TreeGrafter"/>
</dbReference>
<evidence type="ECO:0000256" key="10">
    <source>
        <dbReference type="ARBA" id="ARBA00022932"/>
    </source>
</evidence>
<dbReference type="GO" id="GO:0043625">
    <property type="term" value="C:delta DNA polymerase complex"/>
    <property type="evidence" value="ECO:0007669"/>
    <property type="project" value="TreeGrafter"/>
</dbReference>
<dbReference type="EC" id="2.7.7.7" evidence="14"/>
<dbReference type="Gene3D" id="3.30.420.10">
    <property type="entry name" value="Ribonuclease H-like superfamily/Ribonuclease H"/>
    <property type="match status" value="1"/>
</dbReference>
<keyword evidence="7" id="KW-0479">Metal-binding</keyword>
<comment type="caution">
    <text evidence="19">The sequence shown here is derived from an EMBL/GenBank/DDBJ whole genome shotgun (WGS) entry which is preliminary data.</text>
</comment>
<dbReference type="InterPro" id="IPR006134">
    <property type="entry name" value="DNA-dir_DNA_pol_B_multi_dom"/>
</dbReference>
<evidence type="ECO:0000313" key="19">
    <source>
        <dbReference type="EMBL" id="KAK5976173.1"/>
    </source>
</evidence>
<dbReference type="GO" id="GO:0045004">
    <property type="term" value="P:DNA replication proofreading"/>
    <property type="evidence" value="ECO:0007669"/>
    <property type="project" value="TreeGrafter"/>
</dbReference>
<dbReference type="Pfam" id="PF03104">
    <property type="entry name" value="DNA_pol_B_exo1"/>
    <property type="match status" value="1"/>
</dbReference>
<feature type="compositionally biased region" description="Polar residues" evidence="15">
    <location>
        <begin position="38"/>
        <end position="51"/>
    </location>
</feature>
<dbReference type="PRINTS" id="PR00106">
    <property type="entry name" value="DNAPOLB"/>
</dbReference>
<accession>A0AAN8IMI0</accession>
<gene>
    <name evidence="19" type="ORF">GCK32_004518</name>
</gene>
<dbReference type="CDD" id="cd05777">
    <property type="entry name" value="DNA_polB_delta_exo"/>
    <property type="match status" value="1"/>
</dbReference>
<dbReference type="InterPro" id="IPR006172">
    <property type="entry name" value="DNA-dir_DNA_pol_B"/>
</dbReference>
<evidence type="ECO:0000256" key="2">
    <source>
        <dbReference type="ARBA" id="ARBA00005755"/>
    </source>
</evidence>
<keyword evidence="6" id="KW-0540">Nuclease</keyword>
<feature type="domain" description="DNA-directed DNA polymerase family B exonuclease" evidence="17">
    <location>
        <begin position="215"/>
        <end position="450"/>
    </location>
</feature>
<dbReference type="Gene3D" id="1.10.132.60">
    <property type="entry name" value="DNA polymerase family B, C-terminal domain"/>
    <property type="match status" value="1"/>
</dbReference>
<dbReference type="Gene3D" id="1.10.287.690">
    <property type="entry name" value="Helix hairpin bin"/>
    <property type="match status" value="1"/>
</dbReference>
<evidence type="ECO:0000256" key="8">
    <source>
        <dbReference type="ARBA" id="ARBA00022801"/>
    </source>
</evidence>
<dbReference type="FunFam" id="1.10.287.690:FF:000001">
    <property type="entry name" value="DNA polymerase"/>
    <property type="match status" value="1"/>
</dbReference>
<evidence type="ECO:0000259" key="18">
    <source>
        <dbReference type="Pfam" id="PF24055"/>
    </source>
</evidence>
<keyword evidence="11 14" id="KW-0238">DNA-binding</keyword>
<evidence type="ECO:0000256" key="14">
    <source>
        <dbReference type="RuleBase" id="RU000442"/>
    </source>
</evidence>
<dbReference type="GO" id="GO:0003677">
    <property type="term" value="F:DNA binding"/>
    <property type="evidence" value="ECO:0007669"/>
    <property type="project" value="UniProtKB-KW"/>
</dbReference>
<dbReference type="GO" id="GO:0046872">
    <property type="term" value="F:metal ion binding"/>
    <property type="evidence" value="ECO:0007669"/>
    <property type="project" value="UniProtKB-KW"/>
</dbReference>
<dbReference type="AlphaFoldDB" id="A0AAN8IMI0"/>
<proteinExistence type="inferred from homology"/>
<evidence type="ECO:0000259" key="17">
    <source>
        <dbReference type="Pfam" id="PF03104"/>
    </source>
</evidence>
<dbReference type="SMART" id="SM00486">
    <property type="entry name" value="POLBc"/>
    <property type="match status" value="1"/>
</dbReference>
<dbReference type="PANTHER" id="PTHR10322">
    <property type="entry name" value="DNA POLYMERASE CATALYTIC SUBUNIT"/>
    <property type="match status" value="1"/>
</dbReference>